<dbReference type="AlphaFoldDB" id="A0A0F5MMT4"/>
<comment type="caution">
    <text evidence="1">The sequence shown here is derived from an EMBL/GenBank/DDBJ whole genome shotgun (WGS) entry which is preliminary data.</text>
</comment>
<name>A0A0F5MMT4_9RICK</name>
<proteinExistence type="predicted"/>
<dbReference type="EMBL" id="JYHA01000148">
    <property type="protein sequence ID" value="KKB96031.1"/>
    <property type="molecule type" value="Genomic_DNA"/>
</dbReference>
<evidence type="ECO:0000313" key="1">
    <source>
        <dbReference type="EMBL" id="KKB96031.1"/>
    </source>
</evidence>
<keyword evidence="2" id="KW-1185">Reference proteome</keyword>
<gene>
    <name evidence="1" type="ORF">SZ25_00890</name>
</gene>
<dbReference type="Proteomes" id="UP000033358">
    <property type="component" value="Unassembled WGS sequence"/>
</dbReference>
<reference evidence="1 2" key="1">
    <citation type="submission" date="2015-02" db="EMBL/GenBank/DDBJ databases">
        <title>Single cell genomics of a rare environmental alphaproteobacterium provides unique insights into Rickettsiaceae evolution.</title>
        <authorList>
            <person name="Martijn J."/>
            <person name="Schulz F."/>
            <person name="Zaremba-Niedzwiedzka K."/>
            <person name="Viklund J."/>
            <person name="Stepanauskas R."/>
            <person name="Andersson S.G.E."/>
            <person name="Horn M."/>
            <person name="Guy L."/>
            <person name="Ettema T.J.G."/>
        </authorList>
    </citation>
    <scope>NUCLEOTIDE SEQUENCE [LARGE SCALE GENOMIC DNA]</scope>
    <source>
        <strain evidence="1 2">SCGC AAA041-L04</strain>
    </source>
</reference>
<organism evidence="1 2">
    <name type="scientific">Candidatus Arcanibacter lacustris</name>
    <dbReference type="NCBI Taxonomy" id="1607817"/>
    <lineage>
        <taxon>Bacteria</taxon>
        <taxon>Pseudomonadati</taxon>
        <taxon>Pseudomonadota</taxon>
        <taxon>Alphaproteobacteria</taxon>
        <taxon>Rickettsiales</taxon>
        <taxon>Candidatus Arcanibacter</taxon>
    </lineage>
</organism>
<accession>A0A0F5MMT4</accession>
<protein>
    <submittedName>
        <fullName evidence="1">Uncharacterized protein</fullName>
    </submittedName>
</protein>
<dbReference type="Gene3D" id="1.25.40.20">
    <property type="entry name" value="Ankyrin repeat-containing domain"/>
    <property type="match status" value="1"/>
</dbReference>
<dbReference type="InterPro" id="IPR036770">
    <property type="entry name" value="Ankyrin_rpt-contain_sf"/>
</dbReference>
<evidence type="ECO:0000313" key="2">
    <source>
        <dbReference type="Proteomes" id="UP000033358"/>
    </source>
</evidence>
<sequence length="148" mass="17234">MLDKIMYDNTSKTGDTEILTSLIDMGCDVNKEYKDSQKKRSYTPIQLVLEKSAYIDHGVVELLINRGAIVTQNDIEIARERNDDDIVIGEKTIELLEKTLGLQSYYQGDNIHKEVDDFIKNVYQEAKKNNDHTYLIEKYRELDLNQRD</sequence>